<dbReference type="InterPro" id="IPR035093">
    <property type="entry name" value="RelE/ParE_toxin_dom_sf"/>
</dbReference>
<dbReference type="PANTHER" id="PTHR40588">
    <property type="entry name" value="MRNA INTERFERASE TOXIN YAFQ"/>
    <property type="match status" value="1"/>
</dbReference>
<keyword evidence="1" id="KW-1277">Toxin-antitoxin system</keyword>
<evidence type="ECO:0000256" key="2">
    <source>
        <dbReference type="PIRSR" id="PIRSR006156-1"/>
    </source>
</evidence>
<dbReference type="AlphaFoldDB" id="A0A2A4G574"/>
<dbReference type="InterPro" id="IPR004386">
    <property type="entry name" value="Toxin_YafQ-like"/>
</dbReference>
<protein>
    <submittedName>
        <fullName evidence="3">Addiction module toxin RelE</fullName>
    </submittedName>
</protein>
<feature type="active site" description="Proton donor" evidence="2">
    <location>
        <position position="90"/>
    </location>
</feature>
<dbReference type="EMBL" id="NBWU01000007">
    <property type="protein sequence ID" value="PCE62885.1"/>
    <property type="molecule type" value="Genomic_DNA"/>
</dbReference>
<dbReference type="OrthoDB" id="7030467at2"/>
<dbReference type="GO" id="GO:0004521">
    <property type="term" value="F:RNA endonuclease activity"/>
    <property type="evidence" value="ECO:0007669"/>
    <property type="project" value="TreeGrafter"/>
</dbReference>
<dbReference type="SUPFAM" id="SSF143011">
    <property type="entry name" value="RelE-like"/>
    <property type="match status" value="1"/>
</dbReference>
<organism evidence="3 4">
    <name type="scientific">Sediminicola luteus</name>
    <dbReference type="NCBI Taxonomy" id="319238"/>
    <lineage>
        <taxon>Bacteria</taxon>
        <taxon>Pseudomonadati</taxon>
        <taxon>Bacteroidota</taxon>
        <taxon>Flavobacteriia</taxon>
        <taxon>Flavobacteriales</taxon>
        <taxon>Flavobacteriaceae</taxon>
        <taxon>Sediminicola</taxon>
    </lineage>
</organism>
<dbReference type="Gene3D" id="3.30.2310.20">
    <property type="entry name" value="RelE-like"/>
    <property type="match status" value="1"/>
</dbReference>
<dbReference type="PANTHER" id="PTHR40588:SF1">
    <property type="entry name" value="MRNA INTERFERASE TOXIN YAFQ"/>
    <property type="match status" value="1"/>
</dbReference>
<dbReference type="RefSeq" id="WP_097440994.1">
    <property type="nucleotide sequence ID" value="NZ_KZ300477.1"/>
</dbReference>
<dbReference type="GO" id="GO:0006415">
    <property type="term" value="P:translational termination"/>
    <property type="evidence" value="ECO:0007669"/>
    <property type="project" value="TreeGrafter"/>
</dbReference>
<evidence type="ECO:0000313" key="3">
    <source>
        <dbReference type="EMBL" id="PCE62885.1"/>
    </source>
</evidence>
<keyword evidence="4" id="KW-1185">Reference proteome</keyword>
<dbReference type="PIRSF" id="PIRSF006156">
    <property type="entry name" value="YafQ"/>
    <property type="match status" value="1"/>
</dbReference>
<name>A0A2A4G574_9FLAO</name>
<dbReference type="InterPro" id="IPR007712">
    <property type="entry name" value="RelE/ParE_toxin"/>
</dbReference>
<gene>
    <name evidence="3" type="ORF">B7P33_16540</name>
</gene>
<evidence type="ECO:0000313" key="4">
    <source>
        <dbReference type="Proteomes" id="UP000219559"/>
    </source>
</evidence>
<accession>A0A2A4G574</accession>
<reference evidence="3 4" key="1">
    <citation type="submission" date="2017-04" db="EMBL/GenBank/DDBJ databases">
        <title>A new member of the family Flavobacteriaceae isolated from ascidians.</title>
        <authorList>
            <person name="Chen L."/>
        </authorList>
    </citation>
    <scope>NUCLEOTIDE SEQUENCE [LARGE SCALE GENOMIC DNA]</scope>
    <source>
        <strain evidence="3 4">HQA918</strain>
    </source>
</reference>
<proteinExistence type="predicted"/>
<dbReference type="Pfam" id="PF15738">
    <property type="entry name" value="YafQ_toxin"/>
    <property type="match status" value="1"/>
</dbReference>
<comment type="caution">
    <text evidence="3">The sequence shown here is derived from an EMBL/GenBank/DDBJ whole genome shotgun (WGS) entry which is preliminary data.</text>
</comment>
<evidence type="ECO:0000256" key="1">
    <source>
        <dbReference type="ARBA" id="ARBA00022649"/>
    </source>
</evidence>
<sequence>MYTLLESTKFKKDLKKLSKTSNEDLNLTFDVLEILQKAGFKGIPKFMKPHKLKGNYKDNWECHIKPDLLIIWLHYDEPTKTIKLVRLGTHSELFK</sequence>
<dbReference type="NCBIfam" id="TIGR02385">
    <property type="entry name" value="RelE_StbE"/>
    <property type="match status" value="1"/>
</dbReference>
<dbReference type="Proteomes" id="UP000219559">
    <property type="component" value="Unassembled WGS sequence"/>
</dbReference>
<dbReference type="GO" id="GO:0006402">
    <property type="term" value="P:mRNA catabolic process"/>
    <property type="evidence" value="ECO:0007669"/>
    <property type="project" value="TreeGrafter"/>
</dbReference>